<evidence type="ECO:0000313" key="6">
    <source>
        <dbReference type="Proteomes" id="UP001621813"/>
    </source>
</evidence>
<accession>A0ABW8PMM1</accession>
<dbReference type="Pfam" id="PF13438">
    <property type="entry name" value="DUF4113"/>
    <property type="match status" value="1"/>
</dbReference>
<dbReference type="Gene3D" id="3.30.70.270">
    <property type="match status" value="1"/>
</dbReference>
<dbReference type="CDD" id="cd01700">
    <property type="entry name" value="PolY_Pol_V_umuC"/>
    <property type="match status" value="1"/>
</dbReference>
<dbReference type="InterPro" id="IPR050116">
    <property type="entry name" value="DNA_polymerase-Y"/>
</dbReference>
<dbReference type="RefSeq" id="WP_405322574.1">
    <property type="nucleotide sequence ID" value="NZ_JAZGZR010000005.1"/>
</dbReference>
<gene>
    <name evidence="5" type="ORF">V3Q77_03095</name>
</gene>
<sequence length="419" mass="47962">MYALVDCNNFYASCQRVFEPRLLGKPIVVLSNNDGCVIARSNEAKALGIPMGAPAFEFKQIFEQNNIEVFSSNYALYGDMSSRVMNLLRTFTPDIEIYSIDEAFLKFQGFEFFNLEEIGNNMRRIVTKGTGIPISIGFAPTKALAKVANKIAKKFPKRTNSVYVIDTEEKRIKALKWTKIEDVWGIGRQHAKRLQAKNIFNAYQFTQIPDDWVRKEMSVVGLRLKHELEGKPTLDLEMPKSKKMIATTRSFEKMYSSIEDLSERVATFTASCAEKLRNQNSHCNMIMVFITSNYHRKDLAQYSRNIVINTDFPTNSTMELNHYAQIGLKAIFKEGIQYKKAGVIVMGITPNSQTQLSLFNTSNPKHQPIMSVIDKLNKSYGTSKVKFGRQSLKRQWKMRQEKLSPCYTTKIKDIIKINI</sequence>
<dbReference type="SUPFAM" id="SSF56672">
    <property type="entry name" value="DNA/RNA polymerases"/>
    <property type="match status" value="1"/>
</dbReference>
<dbReference type="InterPro" id="IPR001126">
    <property type="entry name" value="UmuC"/>
</dbReference>
<proteinExistence type="inferred from homology"/>
<name>A0ABW8PMM1_9FLAO</name>
<dbReference type="PANTHER" id="PTHR11076">
    <property type="entry name" value="DNA REPAIR POLYMERASE UMUC / TRANSFERASE FAMILY MEMBER"/>
    <property type="match status" value="1"/>
</dbReference>
<dbReference type="EMBL" id="JAZGZR010000005">
    <property type="protein sequence ID" value="MFK7048866.1"/>
    <property type="molecule type" value="Genomic_DNA"/>
</dbReference>
<protein>
    <submittedName>
        <fullName evidence="5">Y-family DNA polymerase</fullName>
    </submittedName>
</protein>
<evidence type="ECO:0000313" key="5">
    <source>
        <dbReference type="EMBL" id="MFK7048866.1"/>
    </source>
</evidence>
<organism evidence="5 6">
    <name type="scientific">Flavobacterium davisii</name>
    <dbReference type="NCBI Taxonomy" id="2906077"/>
    <lineage>
        <taxon>Bacteria</taxon>
        <taxon>Pseudomonadati</taxon>
        <taxon>Bacteroidota</taxon>
        <taxon>Flavobacteriia</taxon>
        <taxon>Flavobacteriales</taxon>
        <taxon>Flavobacteriaceae</taxon>
        <taxon>Flavobacterium</taxon>
    </lineage>
</organism>
<dbReference type="Gene3D" id="3.40.1170.60">
    <property type="match status" value="1"/>
</dbReference>
<dbReference type="InterPro" id="IPR043128">
    <property type="entry name" value="Rev_trsase/Diguanyl_cyclase"/>
</dbReference>
<dbReference type="Proteomes" id="UP001621813">
    <property type="component" value="Unassembled WGS sequence"/>
</dbReference>
<evidence type="ECO:0000256" key="2">
    <source>
        <dbReference type="ARBA" id="ARBA00023199"/>
    </source>
</evidence>
<reference evidence="5 6" key="1">
    <citation type="submission" date="2024-02" db="EMBL/GenBank/DDBJ databases">
        <title>Comparative Genomic Analysis of Flavobacterium Species Causing Columnaris Disease of Freshwater Fish in Thailand: Insights into Virulence and Resistance Mechanisms.</title>
        <authorList>
            <person name="Nguyen D."/>
            <person name="Chokmangmeepisarn P."/>
            <person name="Khianchaikhan K."/>
            <person name="Morishita M."/>
            <person name="Bunnoy A."/>
            <person name="Rodkhum C."/>
        </authorList>
    </citation>
    <scope>NUCLEOTIDE SEQUENCE [LARGE SCALE GENOMIC DNA]</scope>
    <source>
        <strain evidence="5 6">KCRT2007</strain>
    </source>
</reference>
<evidence type="ECO:0000256" key="3">
    <source>
        <dbReference type="ARBA" id="ARBA00023236"/>
    </source>
</evidence>
<keyword evidence="2" id="KW-0227">DNA damage</keyword>
<dbReference type="InterPro" id="IPR025188">
    <property type="entry name" value="DUF4113"/>
</dbReference>
<keyword evidence="3" id="KW-0742">SOS response</keyword>
<comment type="caution">
    <text evidence="5">The sequence shown here is derived from an EMBL/GenBank/DDBJ whole genome shotgun (WGS) entry which is preliminary data.</text>
</comment>
<dbReference type="InterPro" id="IPR043502">
    <property type="entry name" value="DNA/RNA_pol_sf"/>
</dbReference>
<dbReference type="Pfam" id="PF11799">
    <property type="entry name" value="IMS_C"/>
    <property type="match status" value="1"/>
</dbReference>
<evidence type="ECO:0000256" key="1">
    <source>
        <dbReference type="ARBA" id="ARBA00010945"/>
    </source>
</evidence>
<dbReference type="InterPro" id="IPR017961">
    <property type="entry name" value="DNA_pol_Y-fam_little_finger"/>
</dbReference>
<dbReference type="PANTHER" id="PTHR11076:SF33">
    <property type="entry name" value="DNA POLYMERASE KAPPA"/>
    <property type="match status" value="1"/>
</dbReference>
<dbReference type="Pfam" id="PF00817">
    <property type="entry name" value="IMS"/>
    <property type="match status" value="1"/>
</dbReference>
<dbReference type="PROSITE" id="PS50173">
    <property type="entry name" value="UMUC"/>
    <property type="match status" value="1"/>
</dbReference>
<keyword evidence="2" id="KW-0741">SOS mutagenesis</keyword>
<comment type="similarity">
    <text evidence="1">Belongs to the DNA polymerase type-Y family.</text>
</comment>
<feature type="domain" description="UmuC" evidence="4">
    <location>
        <begin position="2"/>
        <end position="187"/>
    </location>
</feature>
<keyword evidence="6" id="KW-1185">Reference proteome</keyword>
<evidence type="ECO:0000259" key="4">
    <source>
        <dbReference type="PROSITE" id="PS50173"/>
    </source>
</evidence>